<feature type="compositionally biased region" description="Basic and acidic residues" evidence="6">
    <location>
        <begin position="171"/>
        <end position="184"/>
    </location>
</feature>
<feature type="compositionally biased region" description="Basic and acidic residues" evidence="6">
    <location>
        <begin position="126"/>
        <end position="142"/>
    </location>
</feature>
<dbReference type="EMBL" id="KD007278">
    <property type="protein sequence ID" value="EMS68368.1"/>
    <property type="molecule type" value="Genomic_DNA"/>
</dbReference>
<keyword evidence="5" id="KW-0539">Nucleus</keyword>
<feature type="compositionally biased region" description="Basic and acidic residues" evidence="6">
    <location>
        <begin position="76"/>
        <end position="99"/>
    </location>
</feature>
<evidence type="ECO:0000256" key="2">
    <source>
        <dbReference type="ARBA" id="ARBA00023015"/>
    </source>
</evidence>
<feature type="compositionally biased region" description="Basic and acidic residues" evidence="6">
    <location>
        <begin position="289"/>
        <end position="299"/>
    </location>
</feature>
<feature type="compositionally biased region" description="Polar residues" evidence="6">
    <location>
        <begin position="52"/>
        <end position="75"/>
    </location>
</feature>
<feature type="region of interest" description="Disordered" evidence="6">
    <location>
        <begin position="1"/>
        <end position="421"/>
    </location>
</feature>
<evidence type="ECO:0000256" key="4">
    <source>
        <dbReference type="ARBA" id="ARBA00023163"/>
    </source>
</evidence>
<feature type="compositionally biased region" description="Low complexity" evidence="6">
    <location>
        <begin position="378"/>
        <end position="396"/>
    </location>
</feature>
<keyword evidence="4" id="KW-0804">Transcription</keyword>
<dbReference type="PANTHER" id="PTHR33729">
    <property type="entry name" value="METHYL-CPG BINDING DOMAIN CONTAINING PROTEIN, EXPRESSED"/>
    <property type="match status" value="1"/>
</dbReference>
<evidence type="ECO:0000313" key="7">
    <source>
        <dbReference type="EMBL" id="EMS68368.1"/>
    </source>
</evidence>
<feature type="compositionally biased region" description="Basic and acidic residues" evidence="6">
    <location>
        <begin position="155"/>
        <end position="165"/>
    </location>
</feature>
<dbReference type="eggNOG" id="ENOG502RYIM">
    <property type="taxonomic scope" value="Eukaryota"/>
</dbReference>
<feature type="compositionally biased region" description="Basic residues" evidence="6">
    <location>
        <begin position="100"/>
        <end position="112"/>
    </location>
</feature>
<dbReference type="Pfam" id="PF01429">
    <property type="entry name" value="MBD"/>
    <property type="match status" value="1"/>
</dbReference>
<comment type="subcellular location">
    <subcellularLocation>
        <location evidence="1">Nucleus</location>
    </subcellularLocation>
</comment>
<dbReference type="OMA" id="VHNGEAD"/>
<feature type="compositionally biased region" description="Basic and acidic residues" evidence="6">
    <location>
        <begin position="241"/>
        <end position="252"/>
    </location>
</feature>
<dbReference type="Pfam" id="PF14223">
    <property type="entry name" value="Retrotran_gag_2"/>
    <property type="match status" value="1"/>
</dbReference>
<keyword evidence="2" id="KW-0805">Transcription regulation</keyword>
<evidence type="ECO:0000256" key="1">
    <source>
        <dbReference type="ARBA" id="ARBA00004123"/>
    </source>
</evidence>
<reference evidence="7" key="1">
    <citation type="journal article" date="2013" name="Nature">
        <title>Draft genome of the wheat A-genome progenitor Triticum urartu.</title>
        <authorList>
            <person name="Ling H.Q."/>
            <person name="Zhao S."/>
            <person name="Liu D."/>
            <person name="Wang J."/>
            <person name="Sun H."/>
            <person name="Zhang C."/>
            <person name="Fan H."/>
            <person name="Li D."/>
            <person name="Dong L."/>
            <person name="Tao Y."/>
            <person name="Gao C."/>
            <person name="Wu H."/>
            <person name="Li Y."/>
            <person name="Cui Y."/>
            <person name="Guo X."/>
            <person name="Zheng S."/>
            <person name="Wang B."/>
            <person name="Yu K."/>
            <person name="Liang Q."/>
            <person name="Yang W."/>
            <person name="Lou X."/>
            <person name="Chen J."/>
            <person name="Feng M."/>
            <person name="Jian J."/>
            <person name="Zhang X."/>
            <person name="Luo G."/>
            <person name="Jiang Y."/>
            <person name="Liu J."/>
            <person name="Wang Z."/>
            <person name="Sha Y."/>
            <person name="Zhang B."/>
            <person name="Wu H."/>
            <person name="Tang D."/>
            <person name="Shen Q."/>
            <person name="Xue P."/>
            <person name="Zou S."/>
            <person name="Wang X."/>
            <person name="Liu X."/>
            <person name="Wang F."/>
            <person name="Yang Y."/>
            <person name="An X."/>
            <person name="Dong Z."/>
            <person name="Zhang K."/>
            <person name="Zhang X."/>
            <person name="Luo M.C."/>
            <person name="Dvorak J."/>
            <person name="Tong Y."/>
            <person name="Wang J."/>
            <person name="Yang H."/>
            <person name="Li Z."/>
            <person name="Wang D."/>
            <person name="Zhang A."/>
            <person name="Wang J."/>
        </authorList>
    </citation>
    <scope>NUCLEOTIDE SEQUENCE</scope>
</reference>
<sequence>MATGGDHAAEELVSVEMPAPEGWTKKFTPQSRGRSEIVFVSPTGEEIKNKRQLNSYLKANPGGPTSSEFDWSTGDTPRRSARISEKVKVFDSPEGEKIPKRSRNSSGRKGKQEKKEDPETEEDKEAEAGKEAPSEDAAKSTDVEMTVAEAIDAAKSTDVEMKPAEANDAAKSADVEMKVAEEVKAAPSEDAGKPEDSTPAPAEHKEDVKPAESDAAPVPAAEDKNEDVKPTESDAPPAPTVEDKKEDAKPAEADAPPAPAVEDKEDAKPAEADAPPAPAEADAPPAPAVEDKEDAKPYEADAPPAPAVEDKDDAKPAEADAASAPAVEDKEDVKPSEADAPPPVSSEEVKIEEAPLVSSEGAKTEEVAPPASKPTENSVVAPSEPAIAPAPAAVSETKSDAAAVDSQPGAATNESPSAVHNGEADSSYYTWKTYFPLCSASSPHRSRGRHRRLQPHPEFHDWSTIDTMIICWFFLTISPDLFQTVVADGDDACAVWTKLNGLFTDNQLQHRVFLQQEFFEYHQDNTSVDDYCRCLKTLANELRDIHAKIDDDLLLSTFTAGLNEDFGNAAANLSLIPNPTLRQVRCVPPLEGAAVC</sequence>
<dbReference type="SUPFAM" id="SSF54171">
    <property type="entry name" value="DNA-binding domain"/>
    <property type="match status" value="1"/>
</dbReference>
<gene>
    <name evidence="7" type="ORF">TRIUR3_27778</name>
</gene>
<protein>
    <submittedName>
        <fullName evidence="7">Methyl-CpG-binding domain-containing protein 11</fullName>
    </submittedName>
</protein>
<dbReference type="PANTHER" id="PTHR33729:SF2">
    <property type="entry name" value="METHYL-CPG BINDING DOMAIN CONTAINING PROTEIN, EXPRESSED"/>
    <property type="match status" value="1"/>
</dbReference>
<feature type="compositionally biased region" description="Polar residues" evidence="6">
    <location>
        <begin position="409"/>
        <end position="418"/>
    </location>
</feature>
<feature type="compositionally biased region" description="Basic and acidic residues" evidence="6">
    <location>
        <begin position="221"/>
        <end position="232"/>
    </location>
</feature>
<proteinExistence type="predicted"/>
<evidence type="ECO:0000256" key="3">
    <source>
        <dbReference type="ARBA" id="ARBA00023125"/>
    </source>
</evidence>
<accession>M7ZYV8</accession>
<organism evidence="7">
    <name type="scientific">Triticum urartu</name>
    <name type="common">Red wild einkorn</name>
    <name type="synonym">Crithodium urartu</name>
    <dbReference type="NCBI Taxonomy" id="4572"/>
    <lineage>
        <taxon>Eukaryota</taxon>
        <taxon>Viridiplantae</taxon>
        <taxon>Streptophyta</taxon>
        <taxon>Embryophyta</taxon>
        <taxon>Tracheophyta</taxon>
        <taxon>Spermatophyta</taxon>
        <taxon>Magnoliopsida</taxon>
        <taxon>Liliopsida</taxon>
        <taxon>Poales</taxon>
        <taxon>Poaceae</taxon>
        <taxon>BOP clade</taxon>
        <taxon>Pooideae</taxon>
        <taxon>Triticodae</taxon>
        <taxon>Triticeae</taxon>
        <taxon>Triticinae</taxon>
        <taxon>Triticum</taxon>
    </lineage>
</organism>
<feature type="compositionally biased region" description="Basic and acidic residues" evidence="6">
    <location>
        <begin position="327"/>
        <end position="337"/>
    </location>
</feature>
<keyword evidence="3" id="KW-0238">DNA-binding</keyword>
<evidence type="ECO:0000256" key="5">
    <source>
        <dbReference type="ARBA" id="ARBA00023242"/>
    </source>
</evidence>
<dbReference type="PROSITE" id="PS50982">
    <property type="entry name" value="MBD"/>
    <property type="match status" value="1"/>
</dbReference>
<dbReference type="AlphaFoldDB" id="M7ZYV8"/>
<dbReference type="GO" id="GO:0005634">
    <property type="term" value="C:nucleus"/>
    <property type="evidence" value="ECO:0007669"/>
    <property type="project" value="UniProtKB-SubCell"/>
</dbReference>
<dbReference type="InterPro" id="IPR039622">
    <property type="entry name" value="MBD10/11"/>
</dbReference>
<feature type="compositionally biased region" description="Basic and acidic residues" evidence="6">
    <location>
        <begin position="261"/>
        <end position="271"/>
    </location>
</feature>
<dbReference type="STRING" id="4572.M7ZYV8"/>
<name>M7ZYV8_TRIUA</name>
<dbReference type="Gene3D" id="3.30.890.10">
    <property type="entry name" value="Methyl-cpg-binding Protein 2, Chain A"/>
    <property type="match status" value="1"/>
</dbReference>
<feature type="compositionally biased region" description="Basic and acidic residues" evidence="6">
    <location>
        <begin position="308"/>
        <end position="318"/>
    </location>
</feature>
<evidence type="ECO:0000256" key="6">
    <source>
        <dbReference type="SAM" id="MobiDB-lite"/>
    </source>
</evidence>
<feature type="compositionally biased region" description="Basic and acidic residues" evidence="6">
    <location>
        <begin position="190"/>
        <end position="212"/>
    </location>
</feature>
<dbReference type="InterPro" id="IPR001739">
    <property type="entry name" value="Methyl_CpG_DNA-bd"/>
</dbReference>
<dbReference type="GO" id="GO:0003677">
    <property type="term" value="F:DNA binding"/>
    <property type="evidence" value="ECO:0007669"/>
    <property type="project" value="UniProtKB-KW"/>
</dbReference>
<dbReference type="InterPro" id="IPR016177">
    <property type="entry name" value="DNA-bd_dom_sf"/>
</dbReference>